<gene>
    <name evidence="1" type="ORF">WISP_78383</name>
</gene>
<dbReference type="EMBL" id="WHWB01033950">
    <property type="protein sequence ID" value="KAJ7415404.1"/>
    <property type="molecule type" value="Genomic_DNA"/>
</dbReference>
<sequence>MMVDERLDMSQQCALAAQKTSRILGCIKSSVGSGSREVILPLYSTLVRPFLEYCIWLWDPQHKKDMNLLKQVQRRARKMITGLEHLFNMKELGLFSLEKRKLWTDPRALSKHKGDYKRDREGLFTRPYNGRTRGDGCKLKKGRIKLDIRKKFFIVRVARSWNRLPGEVVDALYLESVKGQVG</sequence>
<name>A0ABQ9DBF5_9PASS</name>
<reference evidence="1" key="1">
    <citation type="submission" date="2019-10" db="EMBL/GenBank/DDBJ databases">
        <authorList>
            <person name="Soares A.E.R."/>
            <person name="Aleixo A."/>
            <person name="Schneider P."/>
            <person name="Miyaki C.Y."/>
            <person name="Schneider M.P."/>
            <person name="Mello C."/>
            <person name="Vasconcelos A.T.R."/>
        </authorList>
    </citation>
    <scope>NUCLEOTIDE SEQUENCE</scope>
    <source>
        <tissue evidence="1">Muscle</tissue>
    </source>
</reference>
<proteinExistence type="predicted"/>
<protein>
    <submittedName>
        <fullName evidence="1">Uncharacterized protein</fullName>
    </submittedName>
</protein>
<accession>A0ABQ9DBF5</accession>
<keyword evidence="2" id="KW-1185">Reference proteome</keyword>
<evidence type="ECO:0000313" key="2">
    <source>
        <dbReference type="Proteomes" id="UP001145742"/>
    </source>
</evidence>
<evidence type="ECO:0000313" key="1">
    <source>
        <dbReference type="EMBL" id="KAJ7415404.1"/>
    </source>
</evidence>
<dbReference type="PANTHER" id="PTHR33332">
    <property type="entry name" value="REVERSE TRANSCRIPTASE DOMAIN-CONTAINING PROTEIN"/>
    <property type="match status" value="1"/>
</dbReference>
<organism evidence="1 2">
    <name type="scientific">Willisornis vidua</name>
    <name type="common">Xingu scale-backed antbird</name>
    <dbReference type="NCBI Taxonomy" id="1566151"/>
    <lineage>
        <taxon>Eukaryota</taxon>
        <taxon>Metazoa</taxon>
        <taxon>Chordata</taxon>
        <taxon>Craniata</taxon>
        <taxon>Vertebrata</taxon>
        <taxon>Euteleostomi</taxon>
        <taxon>Archelosauria</taxon>
        <taxon>Archosauria</taxon>
        <taxon>Dinosauria</taxon>
        <taxon>Saurischia</taxon>
        <taxon>Theropoda</taxon>
        <taxon>Coelurosauria</taxon>
        <taxon>Aves</taxon>
        <taxon>Neognathae</taxon>
        <taxon>Neoaves</taxon>
        <taxon>Telluraves</taxon>
        <taxon>Australaves</taxon>
        <taxon>Passeriformes</taxon>
        <taxon>Thamnophilidae</taxon>
        <taxon>Willisornis</taxon>
    </lineage>
</organism>
<dbReference type="Proteomes" id="UP001145742">
    <property type="component" value="Unassembled WGS sequence"/>
</dbReference>
<comment type="caution">
    <text evidence="1">The sequence shown here is derived from an EMBL/GenBank/DDBJ whole genome shotgun (WGS) entry which is preliminary data.</text>
</comment>